<organism evidence="2 3">
    <name type="scientific">Cadophora malorum</name>
    <dbReference type="NCBI Taxonomy" id="108018"/>
    <lineage>
        <taxon>Eukaryota</taxon>
        <taxon>Fungi</taxon>
        <taxon>Dikarya</taxon>
        <taxon>Ascomycota</taxon>
        <taxon>Pezizomycotina</taxon>
        <taxon>Leotiomycetes</taxon>
        <taxon>Helotiales</taxon>
        <taxon>Ploettnerulaceae</taxon>
        <taxon>Cadophora</taxon>
    </lineage>
</organism>
<evidence type="ECO:0000313" key="3">
    <source>
        <dbReference type="Proteomes" id="UP000664132"/>
    </source>
</evidence>
<evidence type="ECO:0000313" key="2">
    <source>
        <dbReference type="EMBL" id="KAG4411313.1"/>
    </source>
</evidence>
<dbReference type="AlphaFoldDB" id="A0A8H7W3V4"/>
<dbReference type="OrthoDB" id="655030at2759"/>
<dbReference type="SUPFAM" id="SSF54373">
    <property type="entry name" value="FAD-linked reductases, C-terminal domain"/>
    <property type="match status" value="1"/>
</dbReference>
<feature type="domain" description="2,6-dihydroxypyridine 3-monooxygenase substrate binding" evidence="1">
    <location>
        <begin position="188"/>
        <end position="317"/>
    </location>
</feature>
<dbReference type="PANTHER" id="PTHR47469:SF2">
    <property type="entry name" value="OS06G0597600 PROTEIN"/>
    <property type="match status" value="1"/>
</dbReference>
<dbReference type="SUPFAM" id="SSF51905">
    <property type="entry name" value="FAD/NAD(P)-binding domain"/>
    <property type="match status" value="1"/>
</dbReference>
<comment type="caution">
    <text evidence="2">The sequence shown here is derived from an EMBL/GenBank/DDBJ whole genome shotgun (WGS) entry which is preliminary data.</text>
</comment>
<dbReference type="InterPro" id="IPR036188">
    <property type="entry name" value="FAD/NAD-bd_sf"/>
</dbReference>
<gene>
    <name evidence="2" type="ORF">IFR04_015554</name>
</gene>
<accession>A0A8H7W3V4</accession>
<dbReference type="Gene3D" id="3.50.50.60">
    <property type="entry name" value="FAD/NAD(P)-binding domain"/>
    <property type="match status" value="1"/>
</dbReference>
<dbReference type="PANTHER" id="PTHR47469">
    <property type="entry name" value="MONOOXYGENASE-LIKE"/>
    <property type="match status" value="1"/>
</dbReference>
<dbReference type="InterPro" id="IPR054707">
    <property type="entry name" value="DhpH_subs-bd"/>
</dbReference>
<dbReference type="Gene3D" id="3.30.9.60">
    <property type="match status" value="1"/>
</dbReference>
<dbReference type="NCBIfam" id="NF005566">
    <property type="entry name" value="PRK07236.1"/>
    <property type="match status" value="1"/>
</dbReference>
<evidence type="ECO:0000259" key="1">
    <source>
        <dbReference type="Pfam" id="PF22607"/>
    </source>
</evidence>
<reference evidence="2" key="1">
    <citation type="submission" date="2021-02" db="EMBL/GenBank/DDBJ databases">
        <title>Genome sequence Cadophora malorum strain M34.</title>
        <authorList>
            <person name="Stefanovic E."/>
            <person name="Vu D."/>
            <person name="Scully C."/>
            <person name="Dijksterhuis J."/>
            <person name="Roader J."/>
            <person name="Houbraken J."/>
        </authorList>
    </citation>
    <scope>NUCLEOTIDE SEQUENCE</scope>
    <source>
        <strain evidence="2">M34</strain>
    </source>
</reference>
<dbReference type="InterPro" id="IPR053212">
    <property type="entry name" value="DHP_3-monooxygenase"/>
</dbReference>
<keyword evidence="3" id="KW-1185">Reference proteome</keyword>
<dbReference type="EMBL" id="JAFJYH010000493">
    <property type="protein sequence ID" value="KAG4411313.1"/>
    <property type="molecule type" value="Genomic_DNA"/>
</dbReference>
<protein>
    <recommendedName>
        <fullName evidence="1">2,6-dihydroxypyridine 3-monooxygenase substrate binding domain-containing protein</fullName>
    </recommendedName>
</protein>
<dbReference type="PRINTS" id="PR00420">
    <property type="entry name" value="RNGMNOXGNASE"/>
</dbReference>
<proteinExistence type="predicted"/>
<dbReference type="Pfam" id="PF22607">
    <property type="entry name" value="FAD_binding-like"/>
    <property type="match status" value="1"/>
</dbReference>
<dbReference type="Proteomes" id="UP000664132">
    <property type="component" value="Unassembled WGS sequence"/>
</dbReference>
<sequence length="408" mass="45894">MFTRSKDVIIVGGSLGGLMSGLMLKHLGHNVRIFERSPTAMLQDQGAGIVFGPEAQEYFAKHVKINRQISVPSHLRRTLDRDGKVISENDRRQEMVSWDMLYNALRACFDGVKSDYCIVPEKQNGEGDAEYLYDRKVVAVKDVGEQVEVEYKNTEGRTQKEAADLVLAADGPSSTIRKLLLPEVERKYVGYVAWRGTVPESEASDLMKETFVDHFMFYHAPGCQILAYLIPGKNGSVEQGSRLMNWVWYCNYPEDSPEYKDLMTDIDGRPHHFSMPVGKIKPHLQEQIKQTATKDLPAAFAELVRKSEQPFVQCITDIISPKTSFFDNKLLLMGDAIAGFRPHTAASTSQAAYDALLLEQMMKSEITEEEMLREMMDYAKQLTAGGIRMGNRSQFGSEGIDLKVSQQA</sequence>
<name>A0A8H7W3V4_9HELO</name>